<accession>A0A1W1BCW2</accession>
<reference evidence="1" key="1">
    <citation type="submission" date="2016-10" db="EMBL/GenBank/DDBJ databases">
        <authorList>
            <person name="de Groot N.N."/>
        </authorList>
    </citation>
    <scope>NUCLEOTIDE SEQUENCE</scope>
</reference>
<dbReference type="InterPro" id="IPR008312">
    <property type="entry name" value="T6SS_TssB1"/>
</dbReference>
<evidence type="ECO:0000313" key="1">
    <source>
        <dbReference type="EMBL" id="SFV51352.1"/>
    </source>
</evidence>
<dbReference type="AlphaFoldDB" id="A0A1W1BCW2"/>
<proteinExistence type="predicted"/>
<dbReference type="EMBL" id="FPHE01000018">
    <property type="protein sequence ID" value="SFV51352.1"/>
    <property type="molecule type" value="Genomic_DNA"/>
</dbReference>
<organism evidence="1">
    <name type="scientific">hydrothermal vent metagenome</name>
    <dbReference type="NCBI Taxonomy" id="652676"/>
    <lineage>
        <taxon>unclassified sequences</taxon>
        <taxon>metagenomes</taxon>
        <taxon>ecological metagenomes</taxon>
    </lineage>
</organism>
<sequence>MKIRDSLIALKSPIGNVPAFKKAIESVIKDDEKREKILKELSV</sequence>
<dbReference type="Pfam" id="PF05591">
    <property type="entry name" value="T6SS_VipA"/>
    <property type="match status" value="1"/>
</dbReference>
<name>A0A1W1BCW2_9ZZZZ</name>
<gene>
    <name evidence="1" type="ORF">MNB_SV-12-1002</name>
</gene>
<protein>
    <submittedName>
        <fullName evidence="1">Uncharacterized protein</fullName>
    </submittedName>
</protein>